<gene>
    <name evidence="1" type="ORF">ABG768_011762</name>
</gene>
<name>A0AAW1ZBZ3_CULAL</name>
<feature type="non-terminal residue" evidence="1">
    <location>
        <position position="1"/>
    </location>
</feature>
<reference evidence="1 2" key="1">
    <citation type="submission" date="2024-05" db="EMBL/GenBank/DDBJ databases">
        <title>A high-quality chromosomal-level genome assembly of Topmouth culter (Culter alburnus).</title>
        <authorList>
            <person name="Zhao H."/>
        </authorList>
    </citation>
    <scope>NUCLEOTIDE SEQUENCE [LARGE SCALE GENOMIC DNA]</scope>
    <source>
        <strain evidence="1">CATC2023</strain>
        <tissue evidence="1">Muscle</tissue>
    </source>
</reference>
<evidence type="ECO:0000313" key="2">
    <source>
        <dbReference type="Proteomes" id="UP001479290"/>
    </source>
</evidence>
<keyword evidence="2" id="KW-1185">Reference proteome</keyword>
<sequence length="74" mass="8113">MFEMPPKTLLVIIIELDFSAVPWDDESLTQHCETAIIGTCIIARGRFLMTCPVCLRSPAFPSSGVSPRDVGPFS</sequence>
<evidence type="ECO:0000313" key="1">
    <source>
        <dbReference type="EMBL" id="KAK9957520.1"/>
    </source>
</evidence>
<organism evidence="1 2">
    <name type="scientific">Culter alburnus</name>
    <name type="common">Topmouth culter</name>
    <dbReference type="NCBI Taxonomy" id="194366"/>
    <lineage>
        <taxon>Eukaryota</taxon>
        <taxon>Metazoa</taxon>
        <taxon>Chordata</taxon>
        <taxon>Craniata</taxon>
        <taxon>Vertebrata</taxon>
        <taxon>Euteleostomi</taxon>
        <taxon>Actinopterygii</taxon>
        <taxon>Neopterygii</taxon>
        <taxon>Teleostei</taxon>
        <taxon>Ostariophysi</taxon>
        <taxon>Cypriniformes</taxon>
        <taxon>Xenocyprididae</taxon>
        <taxon>Xenocypridinae</taxon>
        <taxon>Culter</taxon>
    </lineage>
</organism>
<dbReference type="EMBL" id="JAWDJR010000019">
    <property type="protein sequence ID" value="KAK9957520.1"/>
    <property type="molecule type" value="Genomic_DNA"/>
</dbReference>
<accession>A0AAW1ZBZ3</accession>
<evidence type="ECO:0008006" key="3">
    <source>
        <dbReference type="Google" id="ProtNLM"/>
    </source>
</evidence>
<protein>
    <recommendedName>
        <fullName evidence="3">Secreted protein</fullName>
    </recommendedName>
</protein>
<dbReference type="AlphaFoldDB" id="A0AAW1ZBZ3"/>
<comment type="caution">
    <text evidence="1">The sequence shown here is derived from an EMBL/GenBank/DDBJ whole genome shotgun (WGS) entry which is preliminary data.</text>
</comment>
<dbReference type="Proteomes" id="UP001479290">
    <property type="component" value="Unassembled WGS sequence"/>
</dbReference>
<proteinExistence type="predicted"/>